<evidence type="ECO:0000259" key="2">
    <source>
        <dbReference type="Pfam" id="PF04967"/>
    </source>
</evidence>
<dbReference type="PANTHER" id="PTHR34236:SF1">
    <property type="entry name" value="DIMETHYL SULFOXIDE REDUCTASE TRANSCRIPTIONAL ACTIVATOR"/>
    <property type="match status" value="1"/>
</dbReference>
<evidence type="ECO:0000256" key="1">
    <source>
        <dbReference type="SAM" id="MobiDB-lite"/>
    </source>
</evidence>
<comment type="caution">
    <text evidence="4">The sequence shown here is derived from an EMBL/GenBank/DDBJ whole genome shotgun (WGS) entry which is preliminary data.</text>
</comment>
<feature type="domain" description="HTH bat-type" evidence="2">
    <location>
        <begin position="163"/>
        <end position="214"/>
    </location>
</feature>
<evidence type="ECO:0000259" key="3">
    <source>
        <dbReference type="Pfam" id="PF24280"/>
    </source>
</evidence>
<dbReference type="AlphaFoldDB" id="X1N5D5"/>
<accession>X1N5D5</accession>
<proteinExistence type="predicted"/>
<feature type="region of interest" description="Disordered" evidence="1">
    <location>
        <begin position="232"/>
        <end position="255"/>
    </location>
</feature>
<dbReference type="PANTHER" id="PTHR34236">
    <property type="entry name" value="DIMETHYL SULFOXIDE REDUCTASE TRANSCRIPTIONAL ACTIVATOR"/>
    <property type="match status" value="1"/>
</dbReference>
<dbReference type="Pfam" id="PF04967">
    <property type="entry name" value="HTH_10"/>
    <property type="match status" value="1"/>
</dbReference>
<gene>
    <name evidence="4" type="ORF">S06H3_46219</name>
</gene>
<dbReference type="InterPro" id="IPR056531">
    <property type="entry name" value="HVO_A0563_N"/>
</dbReference>
<name>X1N5D5_9ZZZZ</name>
<dbReference type="Pfam" id="PF24280">
    <property type="entry name" value="HVO_A0563_N"/>
    <property type="match status" value="1"/>
</dbReference>
<dbReference type="EMBL" id="BARV01028937">
    <property type="protein sequence ID" value="GAI39232.1"/>
    <property type="molecule type" value="Genomic_DNA"/>
</dbReference>
<evidence type="ECO:0000313" key="4">
    <source>
        <dbReference type="EMBL" id="GAI39232.1"/>
    </source>
</evidence>
<dbReference type="InterPro" id="IPR007050">
    <property type="entry name" value="HTH_bacterioopsin"/>
</dbReference>
<organism evidence="4">
    <name type="scientific">marine sediment metagenome</name>
    <dbReference type="NCBI Taxonomy" id="412755"/>
    <lineage>
        <taxon>unclassified sequences</taxon>
        <taxon>metagenomes</taxon>
        <taxon>ecological metagenomes</taxon>
    </lineage>
</organism>
<feature type="compositionally biased region" description="Polar residues" evidence="1">
    <location>
        <begin position="240"/>
        <end position="255"/>
    </location>
</feature>
<sequence length="255" mass="29782">TLFEVVLKVSFNSFFLDLTRRFPSTSVFIWCNRENDVTEVIVRNPEEYPLVMKEIRACPTMGVLDENSDERRLYVNVTKCNCMKQDTIVRHIGKLDILNIFPNIIENGWAYNRLIVFRHKDLEELLRRLENWGWVYKILRKVPFDGFIASSLTLTADALFSGLTERQMDAILTAYRHGYYNLPRDADVQTIANEEKVPRTTFQEHLKKAENKIVAALVPHIQLFNHASPARRRSLRVKSRNSGAPSRQYTLRQTH</sequence>
<feature type="non-terminal residue" evidence="4">
    <location>
        <position position="1"/>
    </location>
</feature>
<protein>
    <submittedName>
        <fullName evidence="4">Uncharacterized protein</fullName>
    </submittedName>
</protein>
<feature type="domain" description="HVO-A0563 N-terminal" evidence="3">
    <location>
        <begin position="4"/>
        <end position="132"/>
    </location>
</feature>
<reference evidence="4" key="1">
    <citation type="journal article" date="2014" name="Front. Microbiol.">
        <title>High frequency of phylogenetically diverse reductive dehalogenase-homologous genes in deep subseafloor sedimentary metagenomes.</title>
        <authorList>
            <person name="Kawai M."/>
            <person name="Futagami T."/>
            <person name="Toyoda A."/>
            <person name="Takaki Y."/>
            <person name="Nishi S."/>
            <person name="Hori S."/>
            <person name="Arai W."/>
            <person name="Tsubouchi T."/>
            <person name="Morono Y."/>
            <person name="Uchiyama I."/>
            <person name="Ito T."/>
            <person name="Fujiyama A."/>
            <person name="Inagaki F."/>
            <person name="Takami H."/>
        </authorList>
    </citation>
    <scope>NUCLEOTIDE SEQUENCE</scope>
    <source>
        <strain evidence="4">Expedition CK06-06</strain>
    </source>
</reference>